<dbReference type="RefSeq" id="WP_345439415.1">
    <property type="nucleotide sequence ID" value="NZ_BAABHK010000017.1"/>
</dbReference>
<proteinExistence type="predicted"/>
<feature type="domain" description="DUF6745" evidence="1">
    <location>
        <begin position="175"/>
        <end position="354"/>
    </location>
</feature>
<gene>
    <name evidence="2" type="ORF">GCM10023196_086190</name>
</gene>
<accession>A0ABP8UNL0</accession>
<name>A0ABP8UNL0_9ACTN</name>
<sequence length="360" mass="40470">MSALPQREAAEIREEWLGRLLSTSPADRPAAEAAISELYRLIGLDPPRFHWVSSPAVALTTVPPGVRPRPSEPLDRVTAWPLPSRFERLVTELRHELDALARWADRPLDELIRRRVEISLAQSSSRSIVIALRAAHDSPLHMATAWYRTQCVSWVARYDAFRRLTGVGFSPELTRRFELWATLARSCGWWWPRDGACVLSERPVAVSTEVWGDDGEVRLHSVDGPAVRYADGWDVHAWHGTPVPSWVIADPTVERIARETNVEVRRCAIEHIGWAAYIDQAGLRLIATAPDPGNLGSELQLYDLRKDARVLLAVNGSVERDGRRRRYGLTVPGFLDDPIAAAGWTYGLSAEQYSLLLRRT</sequence>
<reference evidence="3" key="1">
    <citation type="journal article" date="2019" name="Int. J. Syst. Evol. Microbiol.">
        <title>The Global Catalogue of Microorganisms (GCM) 10K type strain sequencing project: providing services to taxonomists for standard genome sequencing and annotation.</title>
        <authorList>
            <consortium name="The Broad Institute Genomics Platform"/>
            <consortium name="The Broad Institute Genome Sequencing Center for Infectious Disease"/>
            <person name="Wu L."/>
            <person name="Ma J."/>
        </authorList>
    </citation>
    <scope>NUCLEOTIDE SEQUENCE [LARGE SCALE GENOMIC DNA]</scope>
    <source>
        <strain evidence="3">JCM 17939</strain>
    </source>
</reference>
<keyword evidence="3" id="KW-1185">Reference proteome</keyword>
<comment type="caution">
    <text evidence="2">The sequence shown here is derived from an EMBL/GenBank/DDBJ whole genome shotgun (WGS) entry which is preliminary data.</text>
</comment>
<evidence type="ECO:0000259" key="1">
    <source>
        <dbReference type="Pfam" id="PF20530"/>
    </source>
</evidence>
<organism evidence="2 3">
    <name type="scientific">Actinoallomurus vinaceus</name>
    <dbReference type="NCBI Taxonomy" id="1080074"/>
    <lineage>
        <taxon>Bacteria</taxon>
        <taxon>Bacillati</taxon>
        <taxon>Actinomycetota</taxon>
        <taxon>Actinomycetes</taxon>
        <taxon>Streptosporangiales</taxon>
        <taxon>Thermomonosporaceae</taxon>
        <taxon>Actinoallomurus</taxon>
    </lineage>
</organism>
<evidence type="ECO:0000313" key="3">
    <source>
        <dbReference type="Proteomes" id="UP001501442"/>
    </source>
</evidence>
<dbReference type="Pfam" id="PF20530">
    <property type="entry name" value="DUF6745"/>
    <property type="match status" value="1"/>
</dbReference>
<evidence type="ECO:0000313" key="2">
    <source>
        <dbReference type="EMBL" id="GAA4636439.1"/>
    </source>
</evidence>
<dbReference type="InterPro" id="IPR046633">
    <property type="entry name" value="DUF6745"/>
</dbReference>
<dbReference type="EMBL" id="BAABHK010000017">
    <property type="protein sequence ID" value="GAA4636439.1"/>
    <property type="molecule type" value="Genomic_DNA"/>
</dbReference>
<protein>
    <recommendedName>
        <fullName evidence="1">DUF6745 domain-containing protein</fullName>
    </recommendedName>
</protein>
<dbReference type="Proteomes" id="UP001501442">
    <property type="component" value="Unassembled WGS sequence"/>
</dbReference>